<dbReference type="EMBL" id="MCFD01000001">
    <property type="protein sequence ID" value="ORX73869.1"/>
    <property type="molecule type" value="Genomic_DNA"/>
</dbReference>
<evidence type="ECO:0000256" key="1">
    <source>
        <dbReference type="SAM" id="Phobius"/>
    </source>
</evidence>
<name>A0A1Y1WK00_9FUNG</name>
<keyword evidence="1" id="KW-0812">Transmembrane</keyword>
<protein>
    <submittedName>
        <fullName evidence="2">Uncharacterized protein</fullName>
    </submittedName>
</protein>
<comment type="caution">
    <text evidence="2">The sequence shown here is derived from an EMBL/GenBank/DDBJ whole genome shotgun (WGS) entry which is preliminary data.</text>
</comment>
<reference evidence="2 3" key="1">
    <citation type="submission" date="2016-07" db="EMBL/GenBank/DDBJ databases">
        <title>Pervasive Adenine N6-methylation of Active Genes in Fungi.</title>
        <authorList>
            <consortium name="DOE Joint Genome Institute"/>
            <person name="Mondo S.J."/>
            <person name="Dannebaum R.O."/>
            <person name="Kuo R.C."/>
            <person name="Labutti K."/>
            <person name="Haridas S."/>
            <person name="Kuo A."/>
            <person name="Salamov A."/>
            <person name="Ahrendt S.R."/>
            <person name="Lipzen A."/>
            <person name="Sullivan W."/>
            <person name="Andreopoulos W.B."/>
            <person name="Clum A."/>
            <person name="Lindquist E."/>
            <person name="Daum C."/>
            <person name="Ramamoorthy G.K."/>
            <person name="Gryganskyi A."/>
            <person name="Culley D."/>
            <person name="Magnuson J.K."/>
            <person name="James T.Y."/>
            <person name="O'Malley M.A."/>
            <person name="Stajich J.E."/>
            <person name="Spatafora J.W."/>
            <person name="Visel A."/>
            <person name="Grigoriev I.V."/>
        </authorList>
    </citation>
    <scope>NUCLEOTIDE SEQUENCE [LARGE SCALE GENOMIC DNA]</scope>
    <source>
        <strain evidence="2 3">ATCC 12442</strain>
    </source>
</reference>
<dbReference type="AlphaFoldDB" id="A0A1Y1WK00"/>
<keyword evidence="3" id="KW-1185">Reference proteome</keyword>
<keyword evidence="1" id="KW-0472">Membrane</keyword>
<gene>
    <name evidence="2" type="ORF">DL89DRAFT_5180</name>
</gene>
<dbReference type="Proteomes" id="UP000193922">
    <property type="component" value="Unassembled WGS sequence"/>
</dbReference>
<sequence>METRCKRASQAIIERKNQKREDGCRPRITQCRFCLAGFGLATRSHQACYFSEDQARTVKVVCQNLSLGWGKKLLQIECLGVNATHLGRFASSLDCWTWMADSSTRAGGRARYVVGSNAAPTPTHRCAADVCEIQHLLLRVAILSTVGVTFAAVCLLFVQRFQPVSRTAHSHFSGPSSQPALPLPHPHTTVALCSLRDGD</sequence>
<keyword evidence="1" id="KW-1133">Transmembrane helix</keyword>
<dbReference type="GeneID" id="63808408"/>
<evidence type="ECO:0000313" key="3">
    <source>
        <dbReference type="Proteomes" id="UP000193922"/>
    </source>
</evidence>
<evidence type="ECO:0000313" key="2">
    <source>
        <dbReference type="EMBL" id="ORX73869.1"/>
    </source>
</evidence>
<accession>A0A1Y1WK00</accession>
<organism evidence="2 3">
    <name type="scientific">Linderina pennispora</name>
    <dbReference type="NCBI Taxonomy" id="61395"/>
    <lineage>
        <taxon>Eukaryota</taxon>
        <taxon>Fungi</taxon>
        <taxon>Fungi incertae sedis</taxon>
        <taxon>Zoopagomycota</taxon>
        <taxon>Kickxellomycotina</taxon>
        <taxon>Kickxellomycetes</taxon>
        <taxon>Kickxellales</taxon>
        <taxon>Kickxellaceae</taxon>
        <taxon>Linderina</taxon>
    </lineage>
</organism>
<feature type="transmembrane region" description="Helical" evidence="1">
    <location>
        <begin position="136"/>
        <end position="158"/>
    </location>
</feature>
<proteinExistence type="predicted"/>
<dbReference type="RefSeq" id="XP_040747080.1">
    <property type="nucleotide sequence ID" value="XM_040891760.1"/>
</dbReference>